<evidence type="ECO:0000313" key="2">
    <source>
        <dbReference type="Proteomes" id="UP000007882"/>
    </source>
</evidence>
<dbReference type="STRING" id="512565.AMIS_59420"/>
<dbReference type="Proteomes" id="UP000007882">
    <property type="component" value="Chromosome"/>
</dbReference>
<organism evidence="1 2">
    <name type="scientific">Actinoplanes missouriensis (strain ATCC 14538 / DSM 43046 / CBS 188.64 / JCM 3121 / NBRC 102363 / NCIMB 12654 / NRRL B-3342 / UNCC 431)</name>
    <dbReference type="NCBI Taxonomy" id="512565"/>
    <lineage>
        <taxon>Bacteria</taxon>
        <taxon>Bacillati</taxon>
        <taxon>Actinomycetota</taxon>
        <taxon>Actinomycetes</taxon>
        <taxon>Micromonosporales</taxon>
        <taxon>Micromonosporaceae</taxon>
        <taxon>Actinoplanes</taxon>
    </lineage>
</organism>
<dbReference type="KEGG" id="ams:AMIS_59420"/>
<name>I0HDS5_ACTM4</name>
<accession>I0HDS5</accession>
<dbReference type="HOGENOM" id="CLU_3211354_0_0_11"/>
<gene>
    <name evidence="1" type="ordered locus">AMIS_59420</name>
</gene>
<reference evidence="1 2" key="1">
    <citation type="submission" date="2012-02" db="EMBL/GenBank/DDBJ databases">
        <title>Complete genome sequence of Actinoplanes missouriensis 431 (= NBRC 102363).</title>
        <authorList>
            <person name="Ohnishi Y."/>
            <person name="Ishikawa J."/>
            <person name="Sekine M."/>
            <person name="Hosoyama A."/>
            <person name="Harada T."/>
            <person name="Narita H."/>
            <person name="Hata T."/>
            <person name="Konno Y."/>
            <person name="Tutikane K."/>
            <person name="Fujita N."/>
            <person name="Horinouchi S."/>
            <person name="Hayakawa M."/>
        </authorList>
    </citation>
    <scope>NUCLEOTIDE SEQUENCE [LARGE SCALE GENOMIC DNA]</scope>
    <source>
        <strain evidence="2">ATCC 14538 / DSM 43046 / CBS 188.64 / JCM 3121 / NBRC 102363 / NCIMB 12654 / NRRL B-3342 / UNCC 431</strain>
    </source>
</reference>
<protein>
    <submittedName>
        <fullName evidence="1">Uncharacterized protein</fullName>
    </submittedName>
</protein>
<sequence>MAGGIILLTVFHKTRMRDEREIDRARKALARCIDEAHTVVNEEG</sequence>
<keyword evidence="2" id="KW-1185">Reference proteome</keyword>
<dbReference type="AlphaFoldDB" id="I0HDS5"/>
<evidence type="ECO:0000313" key="1">
    <source>
        <dbReference type="EMBL" id="BAL91162.1"/>
    </source>
</evidence>
<proteinExistence type="predicted"/>
<dbReference type="EMBL" id="AP012319">
    <property type="protein sequence ID" value="BAL91162.1"/>
    <property type="molecule type" value="Genomic_DNA"/>
</dbReference>